<dbReference type="EMBL" id="CAJVPW010002103">
    <property type="protein sequence ID" value="CAG8499147.1"/>
    <property type="molecule type" value="Genomic_DNA"/>
</dbReference>
<evidence type="ECO:0000313" key="1">
    <source>
        <dbReference type="EMBL" id="CAG8499147.1"/>
    </source>
</evidence>
<gene>
    <name evidence="1" type="ORF">SPELUC_LOCUS2928</name>
</gene>
<protein>
    <submittedName>
        <fullName evidence="1">3987_t:CDS:1</fullName>
    </submittedName>
</protein>
<evidence type="ECO:0000313" key="2">
    <source>
        <dbReference type="Proteomes" id="UP000789366"/>
    </source>
</evidence>
<sequence length="251" mass="28862">MTNVSSPTKGTPSEYPEELNAALKELDTENFDYSEFSDHKFIAKKKLNTEHFDYPEFSNFKFIGKGKIAQTYSAIFKNKMYALKILPDFDDYDLLKKLVSEHSKNILINDNKALIAEFGITKSLSYMKGIDMVAYIDPYCILQSKMGDMDMKADIYSLGMIFWELTSGVRPYIDLRPEKIIQQISAGELVREKTAKNTPPNYANLYERCWSHDRGKRPTTDQILEDLEKLNSCVEHCGKSILKLFVCDLNL</sequence>
<proteinExistence type="predicted"/>
<organism evidence="1 2">
    <name type="scientific">Cetraspora pellucida</name>
    <dbReference type="NCBI Taxonomy" id="1433469"/>
    <lineage>
        <taxon>Eukaryota</taxon>
        <taxon>Fungi</taxon>
        <taxon>Fungi incertae sedis</taxon>
        <taxon>Mucoromycota</taxon>
        <taxon>Glomeromycotina</taxon>
        <taxon>Glomeromycetes</taxon>
        <taxon>Diversisporales</taxon>
        <taxon>Gigasporaceae</taxon>
        <taxon>Cetraspora</taxon>
    </lineage>
</organism>
<accession>A0ACA9KXG9</accession>
<comment type="caution">
    <text evidence="1">The sequence shown here is derived from an EMBL/GenBank/DDBJ whole genome shotgun (WGS) entry which is preliminary data.</text>
</comment>
<name>A0ACA9KXG9_9GLOM</name>
<reference evidence="1" key="1">
    <citation type="submission" date="2021-06" db="EMBL/GenBank/DDBJ databases">
        <authorList>
            <person name="Kallberg Y."/>
            <person name="Tangrot J."/>
            <person name="Rosling A."/>
        </authorList>
    </citation>
    <scope>NUCLEOTIDE SEQUENCE</scope>
    <source>
        <strain evidence="1">28 12/20/2015</strain>
    </source>
</reference>
<keyword evidence="2" id="KW-1185">Reference proteome</keyword>
<dbReference type="Proteomes" id="UP000789366">
    <property type="component" value="Unassembled WGS sequence"/>
</dbReference>